<reference evidence="21 22" key="1">
    <citation type="submission" date="2018-09" db="EMBL/GenBank/DDBJ databases">
        <title>Novel species of Arthrobacter.</title>
        <authorList>
            <person name="Liu Q."/>
            <person name="Xin Y.-H."/>
        </authorList>
    </citation>
    <scope>NUCLEOTIDE SEQUENCE [LARGE SCALE GENOMIC DNA]</scope>
    <source>
        <strain evidence="21 22">Hz2</strain>
    </source>
</reference>
<dbReference type="EC" id="2.7.7.41" evidence="6 18"/>
<evidence type="ECO:0000256" key="18">
    <source>
        <dbReference type="RuleBase" id="RU003938"/>
    </source>
</evidence>
<feature type="transmembrane region" description="Helical" evidence="20">
    <location>
        <begin position="151"/>
        <end position="168"/>
    </location>
</feature>
<comment type="similarity">
    <text evidence="5 18">Belongs to the CDS family.</text>
</comment>
<evidence type="ECO:0000256" key="20">
    <source>
        <dbReference type="SAM" id="Phobius"/>
    </source>
</evidence>
<evidence type="ECO:0000256" key="13">
    <source>
        <dbReference type="ARBA" id="ARBA00022989"/>
    </source>
</evidence>
<evidence type="ECO:0000256" key="4">
    <source>
        <dbReference type="ARBA" id="ARBA00005189"/>
    </source>
</evidence>
<evidence type="ECO:0000256" key="14">
    <source>
        <dbReference type="ARBA" id="ARBA00023098"/>
    </source>
</evidence>
<evidence type="ECO:0000256" key="5">
    <source>
        <dbReference type="ARBA" id="ARBA00010185"/>
    </source>
</evidence>
<evidence type="ECO:0000256" key="17">
    <source>
        <dbReference type="ARBA" id="ARBA00023264"/>
    </source>
</evidence>
<comment type="pathway">
    <text evidence="3 18">Phospholipid metabolism; CDP-diacylglycerol biosynthesis; CDP-diacylglycerol from sn-glycerol 3-phosphate: step 3/3.</text>
</comment>
<dbReference type="OrthoDB" id="9799199at2"/>
<comment type="caution">
    <text evidence="21">The sequence shown here is derived from an EMBL/GenBank/DDBJ whole genome shotgun (WGS) entry which is preliminary data.</text>
</comment>
<keyword evidence="12 18" id="KW-0548">Nucleotidyltransferase</keyword>
<protein>
    <recommendedName>
        <fullName evidence="7 18">Phosphatidate cytidylyltransferase</fullName>
        <ecNumber evidence="6 18">2.7.7.41</ecNumber>
    </recommendedName>
</protein>
<keyword evidence="17" id="KW-1208">Phospholipid metabolism</keyword>
<feature type="region of interest" description="Disordered" evidence="19">
    <location>
        <begin position="1"/>
        <end position="71"/>
    </location>
</feature>
<evidence type="ECO:0000256" key="8">
    <source>
        <dbReference type="ARBA" id="ARBA00022475"/>
    </source>
</evidence>
<comment type="pathway">
    <text evidence="4">Lipid metabolism.</text>
</comment>
<keyword evidence="14" id="KW-0443">Lipid metabolism</keyword>
<dbReference type="PANTHER" id="PTHR46382">
    <property type="entry name" value="PHOSPHATIDATE CYTIDYLYLTRANSFERASE"/>
    <property type="match status" value="1"/>
</dbReference>
<evidence type="ECO:0000256" key="15">
    <source>
        <dbReference type="ARBA" id="ARBA00023136"/>
    </source>
</evidence>
<keyword evidence="9" id="KW-0444">Lipid biosynthesis</keyword>
<feature type="transmembrane region" description="Helical" evidence="20">
    <location>
        <begin position="205"/>
        <end position="225"/>
    </location>
</feature>
<sequence>MADLDPPGAGPRREPGPAVGTENGSGVAADTAPAQQDVPAPASRKTVTAGPSSRGLLRRRRPIREPGVPSRAGRNLPAAIGVGAGLLIPVLVGLLFFPVVFVGIVTLFAAVGVWEISRALEIRRIHVPLVPALAGTLVLPFSAYFGGAEGMAVGAVFAVLALFLWRSLDPAPHAAKSLMAGTFAVLWVPFMLSFAMLLMRAEGGFLVIATLLLLVVANDTFGYLIGAFFGKHAMAPKISPKKSWEGFGGSIGGALIVGGLCAVFLLNQPLWIGLVLAVAIVAAATAGDLAESMIKRELGVKDMGTLLPGHGGVMDRLDSIVFASPMAYLLSATLVPGLL</sequence>
<comment type="catalytic activity">
    <reaction evidence="1 18">
        <text>a 1,2-diacyl-sn-glycero-3-phosphate + CTP + H(+) = a CDP-1,2-diacyl-sn-glycerol + diphosphate</text>
        <dbReference type="Rhea" id="RHEA:16229"/>
        <dbReference type="ChEBI" id="CHEBI:15378"/>
        <dbReference type="ChEBI" id="CHEBI:33019"/>
        <dbReference type="ChEBI" id="CHEBI:37563"/>
        <dbReference type="ChEBI" id="CHEBI:58332"/>
        <dbReference type="ChEBI" id="CHEBI:58608"/>
        <dbReference type="EC" id="2.7.7.41"/>
    </reaction>
</comment>
<evidence type="ECO:0000313" key="21">
    <source>
        <dbReference type="EMBL" id="RJT80810.1"/>
    </source>
</evidence>
<dbReference type="RefSeq" id="WP_120148156.1">
    <property type="nucleotide sequence ID" value="NZ_QZVT01000003.1"/>
</dbReference>
<dbReference type="EMBL" id="QZVT01000003">
    <property type="protein sequence ID" value="RJT80810.1"/>
    <property type="molecule type" value="Genomic_DNA"/>
</dbReference>
<dbReference type="PROSITE" id="PS01315">
    <property type="entry name" value="CDS"/>
    <property type="match status" value="1"/>
</dbReference>
<name>A0A3A5MFF2_9MICC</name>
<keyword evidence="8" id="KW-1003">Cell membrane</keyword>
<evidence type="ECO:0000256" key="12">
    <source>
        <dbReference type="ARBA" id="ARBA00022695"/>
    </source>
</evidence>
<evidence type="ECO:0000256" key="2">
    <source>
        <dbReference type="ARBA" id="ARBA00004651"/>
    </source>
</evidence>
<feature type="transmembrane region" description="Helical" evidence="20">
    <location>
        <begin position="86"/>
        <end position="113"/>
    </location>
</feature>
<keyword evidence="22" id="KW-1185">Reference proteome</keyword>
<evidence type="ECO:0000256" key="11">
    <source>
        <dbReference type="ARBA" id="ARBA00022692"/>
    </source>
</evidence>
<feature type="transmembrane region" description="Helical" evidence="20">
    <location>
        <begin position="271"/>
        <end position="290"/>
    </location>
</feature>
<dbReference type="UniPathway" id="UPA00557">
    <property type="reaction ID" value="UER00614"/>
</dbReference>
<dbReference type="PANTHER" id="PTHR46382:SF1">
    <property type="entry name" value="PHOSPHATIDATE CYTIDYLYLTRANSFERASE"/>
    <property type="match status" value="1"/>
</dbReference>
<dbReference type="AlphaFoldDB" id="A0A3A5MFF2"/>
<dbReference type="InterPro" id="IPR000374">
    <property type="entry name" value="PC_trans"/>
</dbReference>
<accession>A0A3A5MFF2</accession>
<evidence type="ECO:0000256" key="16">
    <source>
        <dbReference type="ARBA" id="ARBA00023209"/>
    </source>
</evidence>
<keyword evidence="10 18" id="KW-0808">Transferase</keyword>
<dbReference type="GO" id="GO:0004605">
    <property type="term" value="F:phosphatidate cytidylyltransferase activity"/>
    <property type="evidence" value="ECO:0007669"/>
    <property type="project" value="UniProtKB-EC"/>
</dbReference>
<keyword evidence="16" id="KW-0594">Phospholipid biosynthesis</keyword>
<feature type="transmembrane region" description="Helical" evidence="20">
    <location>
        <begin position="180"/>
        <end position="199"/>
    </location>
</feature>
<keyword evidence="11 18" id="KW-0812">Transmembrane</keyword>
<organism evidence="21 22">
    <name type="scientific">Arthrobacter cheniae</name>
    <dbReference type="NCBI Taxonomy" id="1258888"/>
    <lineage>
        <taxon>Bacteria</taxon>
        <taxon>Bacillati</taxon>
        <taxon>Actinomycetota</taxon>
        <taxon>Actinomycetes</taxon>
        <taxon>Micrococcales</taxon>
        <taxon>Micrococcaceae</taxon>
        <taxon>Arthrobacter</taxon>
    </lineage>
</organism>
<dbReference type="GO" id="GO:0016024">
    <property type="term" value="P:CDP-diacylglycerol biosynthetic process"/>
    <property type="evidence" value="ECO:0007669"/>
    <property type="project" value="UniProtKB-UniPathway"/>
</dbReference>
<keyword evidence="15 20" id="KW-0472">Membrane</keyword>
<evidence type="ECO:0000313" key="22">
    <source>
        <dbReference type="Proteomes" id="UP000272560"/>
    </source>
</evidence>
<dbReference type="GO" id="GO:0005886">
    <property type="term" value="C:plasma membrane"/>
    <property type="evidence" value="ECO:0007669"/>
    <property type="project" value="UniProtKB-SubCell"/>
</dbReference>
<gene>
    <name evidence="21" type="ORF">D6T63_06250</name>
</gene>
<evidence type="ECO:0000256" key="10">
    <source>
        <dbReference type="ARBA" id="ARBA00022679"/>
    </source>
</evidence>
<dbReference type="Pfam" id="PF01148">
    <property type="entry name" value="CTP_transf_1"/>
    <property type="match status" value="1"/>
</dbReference>
<dbReference type="Proteomes" id="UP000272560">
    <property type="component" value="Unassembled WGS sequence"/>
</dbReference>
<evidence type="ECO:0000256" key="7">
    <source>
        <dbReference type="ARBA" id="ARBA00019373"/>
    </source>
</evidence>
<comment type="subcellular location">
    <subcellularLocation>
        <location evidence="2">Cell membrane</location>
        <topology evidence="2">Multi-pass membrane protein</topology>
    </subcellularLocation>
</comment>
<feature type="transmembrane region" description="Helical" evidence="20">
    <location>
        <begin position="246"/>
        <end position="265"/>
    </location>
</feature>
<evidence type="ECO:0000256" key="19">
    <source>
        <dbReference type="SAM" id="MobiDB-lite"/>
    </source>
</evidence>
<proteinExistence type="inferred from homology"/>
<evidence type="ECO:0000256" key="3">
    <source>
        <dbReference type="ARBA" id="ARBA00005119"/>
    </source>
</evidence>
<feature type="transmembrane region" description="Helical" evidence="20">
    <location>
        <begin position="125"/>
        <end position="145"/>
    </location>
</feature>
<evidence type="ECO:0000256" key="9">
    <source>
        <dbReference type="ARBA" id="ARBA00022516"/>
    </source>
</evidence>
<keyword evidence="13 20" id="KW-1133">Transmembrane helix</keyword>
<evidence type="ECO:0000256" key="6">
    <source>
        <dbReference type="ARBA" id="ARBA00012487"/>
    </source>
</evidence>
<evidence type="ECO:0000256" key="1">
    <source>
        <dbReference type="ARBA" id="ARBA00001698"/>
    </source>
</evidence>